<name>A0A1W2TI89_ROSNE</name>
<evidence type="ECO:0000256" key="1">
    <source>
        <dbReference type="SAM" id="MobiDB-lite"/>
    </source>
</evidence>
<dbReference type="AlphaFoldDB" id="A0A1W2TI89"/>
<gene>
    <name evidence="2" type="ORF">SAMD00023353_1601500</name>
</gene>
<feature type="compositionally biased region" description="Gly residues" evidence="1">
    <location>
        <begin position="128"/>
        <end position="137"/>
    </location>
</feature>
<dbReference type="EMBL" id="DF977461">
    <property type="protein sequence ID" value="GAP87860.1"/>
    <property type="molecule type" value="Genomic_DNA"/>
</dbReference>
<dbReference type="OMA" id="AMFVLDN"/>
<accession>A0A1W2TI89</accession>
<evidence type="ECO:0000313" key="2">
    <source>
        <dbReference type="EMBL" id="GAP87860.1"/>
    </source>
</evidence>
<sequence length="146" mass="15170">MPDSPKPGGSKHGSASSSKTAATATTDFTPEMRDRQARGKNPYNSDSDDSDASPAQGDQGPRRIDAPKKDEPFAAGDRRRLAAQVLNSHELLMMAALRDDQSIPATRLKYTRMLCGLEDPAAARRSSSGGGGGGGGPATTKGRGGK</sequence>
<protein>
    <submittedName>
        <fullName evidence="2">Uncharacterized protein</fullName>
    </submittedName>
</protein>
<dbReference type="Proteomes" id="UP000054516">
    <property type="component" value="Unassembled WGS sequence"/>
</dbReference>
<reference evidence="2" key="1">
    <citation type="submission" date="2016-03" db="EMBL/GenBank/DDBJ databases">
        <title>Draft genome sequence of Rosellinia necatrix.</title>
        <authorList>
            <person name="Kanematsu S."/>
        </authorList>
    </citation>
    <scope>NUCLEOTIDE SEQUENCE [LARGE SCALE GENOMIC DNA]</scope>
    <source>
        <strain evidence="2">W97</strain>
    </source>
</reference>
<dbReference type="OrthoDB" id="5372011at2759"/>
<organism evidence="2">
    <name type="scientific">Rosellinia necatrix</name>
    <name type="common">White root-rot fungus</name>
    <dbReference type="NCBI Taxonomy" id="77044"/>
    <lineage>
        <taxon>Eukaryota</taxon>
        <taxon>Fungi</taxon>
        <taxon>Dikarya</taxon>
        <taxon>Ascomycota</taxon>
        <taxon>Pezizomycotina</taxon>
        <taxon>Sordariomycetes</taxon>
        <taxon>Xylariomycetidae</taxon>
        <taxon>Xylariales</taxon>
        <taxon>Xylariaceae</taxon>
        <taxon>Rosellinia</taxon>
    </lineage>
</organism>
<feature type="region of interest" description="Disordered" evidence="1">
    <location>
        <begin position="121"/>
        <end position="146"/>
    </location>
</feature>
<proteinExistence type="predicted"/>
<feature type="region of interest" description="Disordered" evidence="1">
    <location>
        <begin position="1"/>
        <end position="78"/>
    </location>
</feature>
<evidence type="ECO:0000313" key="3">
    <source>
        <dbReference type="Proteomes" id="UP000054516"/>
    </source>
</evidence>
<feature type="compositionally biased region" description="Low complexity" evidence="1">
    <location>
        <begin position="1"/>
        <end position="26"/>
    </location>
</feature>
<feature type="compositionally biased region" description="Basic and acidic residues" evidence="1">
    <location>
        <begin position="60"/>
        <end position="78"/>
    </location>
</feature>
<keyword evidence="3" id="KW-1185">Reference proteome</keyword>